<feature type="region of interest" description="Disordered" evidence="1">
    <location>
        <begin position="118"/>
        <end position="139"/>
    </location>
</feature>
<sequence>MEPSESRIVHRVNAASLPIMARRSDNRTGLNQLLEMQTLIMDSAASQSSSSSPSHQAQVDPESDQTPWCFPHISALNGVSVLAERASILGRQITGYAEEAGEAGEAGDSRLYAGSANVAEPSTSGLSSSENEEMTSGQGAVADLSSARGSLDLASGSGNLLGNFGGAVSLFNATSAAVLGMSQTLISGPPAVWQGLVQRVQTTLRGSADDIGWLLKDPTLPPVQDRTERFVQLLGRISNGVHVLPDNLVYLLVPGLFSNHGPLYFVDTKKYFSRFGLSCHIARIHSEAAVETNAHELKVYIEELFWGTGKRVVLLGHSKGGVDAAAALSMHWPELKDKVVGLVLAQSPYGGSPVASDILREGQIADFETRRILEVVITKIIKGDMRSLEDLTYEKRREFLAKNPLPAELLCVSFHTEASRSASVISTLSHIAHAELPWPNTSSNTTSEESAAAAKLPVAIPLAAAMALCALHLDLRYSEKSDGLVARKDAEVPGSLVVRPDKKLDHAWMVYSPSRKEAKDPDSSQMCEALLTLLLEEENARKSSTSREQRHLVASAEASVTRPDAEIEAGKDYLEKL</sequence>
<evidence type="ECO:0000313" key="3">
    <source>
        <dbReference type="Proteomes" id="UP001605036"/>
    </source>
</evidence>
<feature type="region of interest" description="Disordered" evidence="1">
    <location>
        <begin position="540"/>
        <end position="564"/>
    </location>
</feature>
<reference evidence="2 3" key="1">
    <citation type="submission" date="2024-09" db="EMBL/GenBank/DDBJ databases">
        <title>Chromosome-scale assembly of Riccia fluitans.</title>
        <authorList>
            <person name="Paukszto L."/>
            <person name="Sawicki J."/>
            <person name="Karawczyk K."/>
            <person name="Piernik-Szablinska J."/>
            <person name="Szczecinska M."/>
            <person name="Mazdziarz M."/>
        </authorList>
    </citation>
    <scope>NUCLEOTIDE SEQUENCE [LARGE SCALE GENOMIC DNA]</scope>
    <source>
        <strain evidence="2">Rf_01</strain>
        <tissue evidence="2">Aerial parts of the thallus</tissue>
    </source>
</reference>
<dbReference type="Proteomes" id="UP001605036">
    <property type="component" value="Unassembled WGS sequence"/>
</dbReference>
<feature type="compositionally biased region" description="Low complexity" evidence="1">
    <location>
        <begin position="43"/>
        <end position="58"/>
    </location>
</feature>
<dbReference type="InterPro" id="IPR029058">
    <property type="entry name" value="AB_hydrolase_fold"/>
</dbReference>
<feature type="region of interest" description="Disordered" evidence="1">
    <location>
        <begin position="43"/>
        <end position="66"/>
    </location>
</feature>
<dbReference type="EMBL" id="JBHFFA010000006">
    <property type="protein sequence ID" value="KAL2623682.1"/>
    <property type="molecule type" value="Genomic_DNA"/>
</dbReference>
<accession>A0ABD1YA95</accession>
<name>A0ABD1YA95_9MARC</name>
<proteinExistence type="predicted"/>
<evidence type="ECO:0000256" key="1">
    <source>
        <dbReference type="SAM" id="MobiDB-lite"/>
    </source>
</evidence>
<feature type="compositionally biased region" description="Polar residues" evidence="1">
    <location>
        <begin position="120"/>
        <end position="138"/>
    </location>
</feature>
<dbReference type="PANTHER" id="PTHR31934:SF5">
    <property type="entry name" value="OS05G0557900 PROTEIN"/>
    <property type="match status" value="1"/>
</dbReference>
<dbReference type="AlphaFoldDB" id="A0ABD1YA95"/>
<protein>
    <recommendedName>
        <fullName evidence="4">Alpha/beta-Hydrolases superfamily protein</fullName>
    </recommendedName>
</protein>
<evidence type="ECO:0000313" key="2">
    <source>
        <dbReference type="EMBL" id="KAL2623682.1"/>
    </source>
</evidence>
<organism evidence="2 3">
    <name type="scientific">Riccia fluitans</name>
    <dbReference type="NCBI Taxonomy" id="41844"/>
    <lineage>
        <taxon>Eukaryota</taxon>
        <taxon>Viridiplantae</taxon>
        <taxon>Streptophyta</taxon>
        <taxon>Embryophyta</taxon>
        <taxon>Marchantiophyta</taxon>
        <taxon>Marchantiopsida</taxon>
        <taxon>Marchantiidae</taxon>
        <taxon>Marchantiales</taxon>
        <taxon>Ricciaceae</taxon>
        <taxon>Riccia</taxon>
    </lineage>
</organism>
<gene>
    <name evidence="2" type="ORF">R1flu_003887</name>
</gene>
<comment type="caution">
    <text evidence="2">The sequence shown here is derived from an EMBL/GenBank/DDBJ whole genome shotgun (WGS) entry which is preliminary data.</text>
</comment>
<dbReference type="SUPFAM" id="SSF53474">
    <property type="entry name" value="alpha/beta-Hydrolases"/>
    <property type="match status" value="1"/>
</dbReference>
<evidence type="ECO:0008006" key="4">
    <source>
        <dbReference type="Google" id="ProtNLM"/>
    </source>
</evidence>
<dbReference type="PANTHER" id="PTHR31934">
    <property type="entry name" value="ALPHA/BETA-HYDROLASES SUPERFAMILY PROTEIN"/>
    <property type="match status" value="1"/>
</dbReference>
<feature type="compositionally biased region" description="Basic and acidic residues" evidence="1">
    <location>
        <begin position="540"/>
        <end position="551"/>
    </location>
</feature>
<dbReference type="Gene3D" id="3.40.50.1820">
    <property type="entry name" value="alpha/beta hydrolase"/>
    <property type="match status" value="1"/>
</dbReference>
<keyword evidence="3" id="KW-1185">Reference proteome</keyword>